<evidence type="ECO:0000256" key="8">
    <source>
        <dbReference type="SAM" id="Phobius"/>
    </source>
</evidence>
<feature type="domain" description="Putative ionotropic receptor ligand binding" evidence="10">
    <location>
        <begin position="66"/>
        <end position="215"/>
    </location>
</feature>
<dbReference type="Gene3D" id="3.40.190.10">
    <property type="entry name" value="Periplasmic binding protein-like II"/>
    <property type="match status" value="1"/>
</dbReference>
<dbReference type="SUPFAM" id="SSF53850">
    <property type="entry name" value="Periplasmic binding protein-like II"/>
    <property type="match status" value="1"/>
</dbReference>
<evidence type="ECO:0000256" key="1">
    <source>
        <dbReference type="ARBA" id="ARBA00004651"/>
    </source>
</evidence>
<evidence type="ECO:0000313" key="11">
    <source>
        <dbReference type="EnsemblMetazoa" id="AALFPA23_016359.P23857"/>
    </source>
</evidence>
<feature type="chain" id="PRO_5046220734" description="Putative ionotropic receptor ligand binding domain-containing protein" evidence="9">
    <location>
        <begin position="16"/>
        <end position="627"/>
    </location>
</feature>
<evidence type="ECO:0000256" key="4">
    <source>
        <dbReference type="ARBA" id="ARBA00022989"/>
    </source>
</evidence>
<dbReference type="RefSeq" id="XP_019555476.2">
    <property type="nucleotide sequence ID" value="XM_019699931.3"/>
</dbReference>
<evidence type="ECO:0000256" key="6">
    <source>
        <dbReference type="ARBA" id="ARBA00023170"/>
    </source>
</evidence>
<keyword evidence="9" id="KW-0732">Signal</keyword>
<keyword evidence="3 8" id="KW-0812">Transmembrane</keyword>
<dbReference type="Proteomes" id="UP000069940">
    <property type="component" value="Unassembled WGS sequence"/>
</dbReference>
<keyword evidence="7" id="KW-0325">Glycoprotein</keyword>
<keyword evidence="4 8" id="KW-1133">Transmembrane helix</keyword>
<evidence type="ECO:0000313" key="12">
    <source>
        <dbReference type="Proteomes" id="UP000069940"/>
    </source>
</evidence>
<evidence type="ECO:0000256" key="7">
    <source>
        <dbReference type="ARBA" id="ARBA00023180"/>
    </source>
</evidence>
<keyword evidence="12" id="KW-1185">Reference proteome</keyword>
<dbReference type="GeneID" id="109424747"/>
<dbReference type="EnsemblMetazoa" id="AALFPA23_016359.R23857">
    <property type="protein sequence ID" value="AALFPA23_016359.P23857"/>
    <property type="gene ID" value="AALFPA23_016359"/>
</dbReference>
<feature type="transmembrane region" description="Helical" evidence="8">
    <location>
        <begin position="593"/>
        <end position="617"/>
    </location>
</feature>
<accession>A0ABM1Z9J8</accession>
<evidence type="ECO:0000256" key="3">
    <source>
        <dbReference type="ARBA" id="ARBA00022692"/>
    </source>
</evidence>
<dbReference type="PANTHER" id="PTHR42643:SF30">
    <property type="entry name" value="IONOTROPIC RECEPTOR 40A-RELATED"/>
    <property type="match status" value="1"/>
</dbReference>
<name>A0ABM1Z9J8_AEDAL</name>
<feature type="signal peptide" evidence="9">
    <location>
        <begin position="1"/>
        <end position="15"/>
    </location>
</feature>
<evidence type="ECO:0000256" key="9">
    <source>
        <dbReference type="SAM" id="SignalP"/>
    </source>
</evidence>
<keyword evidence="6" id="KW-0675">Receptor</keyword>
<feature type="transmembrane region" description="Helical" evidence="8">
    <location>
        <begin position="407"/>
        <end position="426"/>
    </location>
</feature>
<dbReference type="InterPro" id="IPR052192">
    <property type="entry name" value="Insect_Ionotropic_Sensory_Rcpt"/>
</dbReference>
<comment type="subcellular location">
    <subcellularLocation>
        <location evidence="1">Cell membrane</location>
        <topology evidence="1">Multi-pass membrane protein</topology>
    </subcellularLocation>
</comment>
<dbReference type="Gene3D" id="1.10.287.70">
    <property type="match status" value="1"/>
</dbReference>
<dbReference type="PANTHER" id="PTHR42643">
    <property type="entry name" value="IONOTROPIC RECEPTOR 20A-RELATED"/>
    <property type="match status" value="1"/>
</dbReference>
<protein>
    <recommendedName>
        <fullName evidence="10">Putative ionotropic receptor ligand binding domain-containing protein</fullName>
    </recommendedName>
</protein>
<evidence type="ECO:0000256" key="5">
    <source>
        <dbReference type="ARBA" id="ARBA00023136"/>
    </source>
</evidence>
<evidence type="ECO:0000256" key="2">
    <source>
        <dbReference type="ARBA" id="ARBA00022475"/>
    </source>
</evidence>
<dbReference type="InterPro" id="IPR056198">
    <property type="entry name" value="LBD_receptor"/>
</dbReference>
<keyword evidence="2" id="KW-1003">Cell membrane</keyword>
<organism evidence="11 12">
    <name type="scientific">Aedes albopictus</name>
    <name type="common">Asian tiger mosquito</name>
    <name type="synonym">Stegomyia albopicta</name>
    <dbReference type="NCBI Taxonomy" id="7160"/>
    <lineage>
        <taxon>Eukaryota</taxon>
        <taxon>Metazoa</taxon>
        <taxon>Ecdysozoa</taxon>
        <taxon>Arthropoda</taxon>
        <taxon>Hexapoda</taxon>
        <taxon>Insecta</taxon>
        <taxon>Pterygota</taxon>
        <taxon>Neoptera</taxon>
        <taxon>Endopterygota</taxon>
        <taxon>Diptera</taxon>
        <taxon>Nematocera</taxon>
        <taxon>Culicoidea</taxon>
        <taxon>Culicidae</taxon>
        <taxon>Culicinae</taxon>
        <taxon>Aedini</taxon>
        <taxon>Aedes</taxon>
        <taxon>Stegomyia</taxon>
    </lineage>
</organism>
<keyword evidence="5 8" id="KW-0472">Membrane</keyword>
<proteinExistence type="predicted"/>
<reference evidence="12" key="1">
    <citation type="journal article" date="2015" name="Proc. Natl. Acad. Sci. U.S.A.">
        <title>Genome sequence of the Asian Tiger mosquito, Aedes albopictus, reveals insights into its biology, genetics, and evolution.</title>
        <authorList>
            <person name="Chen X.G."/>
            <person name="Jiang X."/>
            <person name="Gu J."/>
            <person name="Xu M."/>
            <person name="Wu Y."/>
            <person name="Deng Y."/>
            <person name="Zhang C."/>
            <person name="Bonizzoni M."/>
            <person name="Dermauw W."/>
            <person name="Vontas J."/>
            <person name="Armbruster P."/>
            <person name="Huang X."/>
            <person name="Yang Y."/>
            <person name="Zhang H."/>
            <person name="He W."/>
            <person name="Peng H."/>
            <person name="Liu Y."/>
            <person name="Wu K."/>
            <person name="Chen J."/>
            <person name="Lirakis M."/>
            <person name="Topalis P."/>
            <person name="Van Leeuwen T."/>
            <person name="Hall A.B."/>
            <person name="Jiang X."/>
            <person name="Thorpe C."/>
            <person name="Mueller R.L."/>
            <person name="Sun C."/>
            <person name="Waterhouse R.M."/>
            <person name="Yan G."/>
            <person name="Tu Z.J."/>
            <person name="Fang X."/>
            <person name="James A.A."/>
        </authorList>
    </citation>
    <scope>NUCLEOTIDE SEQUENCE [LARGE SCALE GENOMIC DNA]</scope>
    <source>
        <strain evidence="12">Foshan</strain>
    </source>
</reference>
<sequence>MLLTLLCLQMTAVYGYHLGPLPVVHPTLQLLVQAATAIFIGSDFEDTVPYTVCVSWELSSDQPVQLLPNLIDQVLQSLENENVVVQLIYHAFVKTRRPRGTNVFLVDGLQAFEELHATIRPKQYNFAGKYVIIVMDENEDTDEEFVAERILQLMWQYYVVNVDVLFGSLDYEEVRMYTYFPFSPGSCEKVKSVTWNTFRDGHFLKSRSHFPPKLNDFHGCSLTAAVYTYSAFMRLRVGPRGTVVEMDGVDAVLLRHISAKLNFSVVPLEVPHGLRFGLIFENGTSTGAMKMVIDGEANFTLGFFGYNQLRMRFMSLTQNYHFTTLVVVVSAGEEYEAFEKLLLPFTKTLWYVFLGCLAAGFLVIAAITEMRAKIKNFVFGSNTQTPGLNLLNILFGGSLRVLPTRNFARFLLTLWLMYGMITRTVYQQALFNFLQLSTNHSTITTLKQLMDGRYPIYLIPSEVYVFNNLPELQRQIQIIPNAEIQHYDDAIRRAQIRGARISNYEKVLYDNAHFADDQYLRMLKERLYNYAISIGLRLNSCLTKPFDDALLELAPHGIVRAWVNRYVDDKYGVVPEPTDVQKQLTVRQLLGAFQLWAIALGGSFVVFCAEVCCHFLGRKCKALMGDF</sequence>
<dbReference type="Pfam" id="PF24061">
    <property type="entry name" value="LBD_receptor"/>
    <property type="match status" value="1"/>
</dbReference>
<feature type="transmembrane region" description="Helical" evidence="8">
    <location>
        <begin position="349"/>
        <end position="367"/>
    </location>
</feature>
<evidence type="ECO:0000259" key="10">
    <source>
        <dbReference type="Pfam" id="PF24061"/>
    </source>
</evidence>
<reference evidence="11" key="2">
    <citation type="submission" date="2025-05" db="UniProtKB">
        <authorList>
            <consortium name="EnsemblMetazoa"/>
        </authorList>
    </citation>
    <scope>IDENTIFICATION</scope>
    <source>
        <strain evidence="11">Foshan</strain>
    </source>
</reference>